<keyword evidence="4 12" id="KW-0001">2Fe-2S</keyword>
<evidence type="ECO:0000256" key="13">
    <source>
        <dbReference type="SAM" id="MobiDB-lite"/>
    </source>
</evidence>
<evidence type="ECO:0000256" key="8">
    <source>
        <dbReference type="ARBA" id="ARBA00023004"/>
    </source>
</evidence>
<proteinExistence type="inferred from homology"/>
<dbReference type="InterPro" id="IPR012165">
    <property type="entry name" value="Cyt_c3_hydrogenase_gsu"/>
</dbReference>
<dbReference type="EMBL" id="NOZQ01000023">
    <property type="protein sequence ID" value="OYD17344.1"/>
    <property type="molecule type" value="Genomic_DNA"/>
</dbReference>
<dbReference type="GO" id="GO:0046872">
    <property type="term" value="F:metal ion binding"/>
    <property type="evidence" value="ECO:0007669"/>
    <property type="project" value="UniProtKB-KW"/>
</dbReference>
<evidence type="ECO:0000256" key="2">
    <source>
        <dbReference type="ARBA" id="ARBA00022448"/>
    </source>
</evidence>
<dbReference type="Gene3D" id="3.40.50.80">
    <property type="entry name" value="Nucleotide-binding domain of ferredoxin-NADP reductase (FNR) module"/>
    <property type="match status" value="2"/>
</dbReference>
<dbReference type="InterPro" id="IPR050353">
    <property type="entry name" value="PyrK_electron_transfer"/>
</dbReference>
<dbReference type="Gene3D" id="2.10.240.10">
    <property type="entry name" value="Dihydroorotate dehydrogenase, electron transfer subunit"/>
    <property type="match status" value="1"/>
</dbReference>
<dbReference type="InterPro" id="IPR017938">
    <property type="entry name" value="Riboflavin_synthase-like_b-brl"/>
</dbReference>
<dbReference type="GO" id="GO:0051537">
    <property type="term" value="F:2 iron, 2 sulfur cluster binding"/>
    <property type="evidence" value="ECO:0007669"/>
    <property type="project" value="UniProtKB-KW"/>
</dbReference>
<evidence type="ECO:0000256" key="12">
    <source>
        <dbReference type="PIRSR" id="PIRSR006816-2"/>
    </source>
</evidence>
<evidence type="ECO:0000256" key="7">
    <source>
        <dbReference type="ARBA" id="ARBA00022982"/>
    </source>
</evidence>
<dbReference type="PANTHER" id="PTHR43513:SF3">
    <property type="entry name" value="DIHYDROOROTATE DEHYDROGENASE B (NAD(+)), ELECTRON TRANSFER SUBUNIT-RELATED"/>
    <property type="match status" value="1"/>
</dbReference>
<name>A0A235BYQ9_UNCW3</name>
<dbReference type="GO" id="GO:0006221">
    <property type="term" value="P:pyrimidine nucleotide biosynthetic process"/>
    <property type="evidence" value="ECO:0007669"/>
    <property type="project" value="InterPro"/>
</dbReference>
<keyword evidence="5 12" id="KW-0479">Metal-binding</keyword>
<evidence type="ECO:0000259" key="14">
    <source>
        <dbReference type="PROSITE" id="PS51384"/>
    </source>
</evidence>
<dbReference type="PANTHER" id="PTHR43513">
    <property type="entry name" value="DIHYDROOROTATE DEHYDROGENASE B (NAD(+)), ELECTRON TRANSFER SUBUNIT"/>
    <property type="match status" value="1"/>
</dbReference>
<keyword evidence="3 11" id="KW-0285">Flavoprotein</keyword>
<keyword evidence="7" id="KW-0249">Electron transport</keyword>
<evidence type="ECO:0000256" key="1">
    <source>
        <dbReference type="ARBA" id="ARBA00006422"/>
    </source>
</evidence>
<dbReference type="CDD" id="cd06218">
    <property type="entry name" value="DHOD_e_trans"/>
    <property type="match status" value="1"/>
</dbReference>
<evidence type="ECO:0000256" key="10">
    <source>
        <dbReference type="ARBA" id="ARBA00034078"/>
    </source>
</evidence>
<feature type="binding site" evidence="11">
    <location>
        <begin position="50"/>
        <end position="53"/>
    </location>
    <ligand>
        <name>FAD</name>
        <dbReference type="ChEBI" id="CHEBI:57692"/>
    </ligand>
</feature>
<evidence type="ECO:0000256" key="6">
    <source>
        <dbReference type="ARBA" id="ARBA00022827"/>
    </source>
</evidence>
<feature type="domain" description="FAD-binding FR-type" evidence="14">
    <location>
        <begin position="1"/>
        <end position="97"/>
    </location>
</feature>
<evidence type="ECO:0000313" key="16">
    <source>
        <dbReference type="Proteomes" id="UP000215215"/>
    </source>
</evidence>
<gene>
    <name evidence="15" type="ORF">CH333_01155</name>
</gene>
<dbReference type="PROSITE" id="PS51384">
    <property type="entry name" value="FAD_FR"/>
    <property type="match status" value="1"/>
</dbReference>
<dbReference type="SUPFAM" id="SSF52343">
    <property type="entry name" value="Ferredoxin reductase-like, C-terminal NADP-linked domain"/>
    <property type="match status" value="2"/>
</dbReference>
<sequence>MAIAKIIENKSVTPLIFRMLVEGERIARKSMPGQFVNIRVGGGYYPLLRRPMSVHYTDGDRFAILYNVKGLGTELLSTYSGGDQIDVLGPLGNPFESLINPRKGKLYLVAGGMGIAPLYFLYREAGGFLTMGAKNKDGILPVEEMEYGRSDFLVATERGKREERREMGYWVNGVMGHCGKREDGKEKGEEGEGGREDEHEQRITNTDLRIVTEDGSIGKRGLVTDYLPDVSDGFTVVACGPILMLKKVKEFYSHRKVNCILSLEARMGCGYGVCLSCAVRTKSGYKYVCKDGPAFRAEDVGFDYSTPSPSIS</sequence>
<dbReference type="InterPro" id="IPR037117">
    <property type="entry name" value="Dihydroorotate_DH_ele_sf"/>
</dbReference>
<dbReference type="GO" id="GO:0016491">
    <property type="term" value="F:oxidoreductase activity"/>
    <property type="evidence" value="ECO:0007669"/>
    <property type="project" value="InterPro"/>
</dbReference>
<keyword evidence="9 12" id="KW-0411">Iron-sulfur</keyword>
<dbReference type="InterPro" id="IPR039261">
    <property type="entry name" value="FNR_nucleotide-bd"/>
</dbReference>
<dbReference type="InterPro" id="IPR019480">
    <property type="entry name" value="Dihydroorotate_DH_Fe-S-bd"/>
</dbReference>
<evidence type="ECO:0000256" key="11">
    <source>
        <dbReference type="PIRSR" id="PIRSR006816-1"/>
    </source>
</evidence>
<dbReference type="PIRSF" id="PIRSF006816">
    <property type="entry name" value="Cyc3_hyd_g"/>
    <property type="match status" value="1"/>
</dbReference>
<comment type="similarity">
    <text evidence="1">Belongs to the PyrK family.</text>
</comment>
<comment type="caution">
    <text evidence="15">The sequence shown here is derived from an EMBL/GenBank/DDBJ whole genome shotgun (WGS) entry which is preliminary data.</text>
</comment>
<feature type="binding site" evidence="12">
    <location>
        <position position="274"/>
    </location>
    <ligand>
        <name>[2Fe-2S] cluster</name>
        <dbReference type="ChEBI" id="CHEBI:190135"/>
    </ligand>
</feature>
<accession>A0A235BYQ9</accession>
<dbReference type="SUPFAM" id="SSF63380">
    <property type="entry name" value="Riboflavin synthase domain-like"/>
    <property type="match status" value="1"/>
</dbReference>
<comment type="cofactor">
    <cofactor evidence="12">
        <name>[2Fe-2S] cluster</name>
        <dbReference type="ChEBI" id="CHEBI:190135"/>
    </cofactor>
    <text evidence="12">Binds 1 [2Fe-2S] cluster per subunit.</text>
</comment>
<keyword evidence="2" id="KW-0813">Transport</keyword>
<dbReference type="Proteomes" id="UP000215215">
    <property type="component" value="Unassembled WGS sequence"/>
</dbReference>
<keyword evidence="6 11" id="KW-0274">FAD</keyword>
<evidence type="ECO:0000313" key="15">
    <source>
        <dbReference type="EMBL" id="OYD17344.1"/>
    </source>
</evidence>
<feature type="region of interest" description="Disordered" evidence="13">
    <location>
        <begin position="180"/>
        <end position="202"/>
    </location>
</feature>
<keyword evidence="8 12" id="KW-0408">Iron</keyword>
<evidence type="ECO:0000256" key="9">
    <source>
        <dbReference type="ARBA" id="ARBA00023014"/>
    </source>
</evidence>
<comment type="cofactor">
    <cofactor evidence="10">
        <name>[2Fe-2S] cluster</name>
        <dbReference type="ChEBI" id="CHEBI:190135"/>
    </cofactor>
</comment>
<dbReference type="Pfam" id="PF10418">
    <property type="entry name" value="DHODB_Fe-S_bind"/>
    <property type="match status" value="1"/>
</dbReference>
<reference evidence="15 16" key="1">
    <citation type="submission" date="2017-07" db="EMBL/GenBank/DDBJ databases">
        <title>Recovery of genomes from metagenomes via a dereplication, aggregation, and scoring strategy.</title>
        <authorList>
            <person name="Sieber C.M."/>
            <person name="Probst A.J."/>
            <person name="Sharrar A."/>
            <person name="Thomas B.C."/>
            <person name="Hess M."/>
            <person name="Tringe S.G."/>
            <person name="Banfield J.F."/>
        </authorList>
    </citation>
    <scope>NUCLEOTIDE SEQUENCE [LARGE SCALE GENOMIC DNA]</scope>
    <source>
        <strain evidence="15">JGI_Cruoil_03_44_89</strain>
    </source>
</reference>
<feature type="binding site" evidence="12">
    <location>
        <position position="269"/>
    </location>
    <ligand>
        <name>[2Fe-2S] cluster</name>
        <dbReference type="ChEBI" id="CHEBI:190135"/>
    </ligand>
</feature>
<evidence type="ECO:0000256" key="5">
    <source>
        <dbReference type="ARBA" id="ARBA00022723"/>
    </source>
</evidence>
<comment type="cofactor">
    <cofactor evidence="11">
        <name>FAD</name>
        <dbReference type="ChEBI" id="CHEBI:57692"/>
    </cofactor>
    <text evidence="11">Binds 1 FAD per subunit.</text>
</comment>
<dbReference type="AlphaFoldDB" id="A0A235BYQ9"/>
<dbReference type="InterPro" id="IPR017927">
    <property type="entry name" value="FAD-bd_FR_type"/>
</dbReference>
<protein>
    <recommendedName>
        <fullName evidence="14">FAD-binding FR-type domain-containing protein</fullName>
    </recommendedName>
</protein>
<dbReference type="Gene3D" id="2.40.30.10">
    <property type="entry name" value="Translation factors"/>
    <property type="match status" value="1"/>
</dbReference>
<feature type="binding site" evidence="12">
    <location>
        <position position="277"/>
    </location>
    <ligand>
        <name>[2Fe-2S] cluster</name>
        <dbReference type="ChEBI" id="CHEBI:190135"/>
    </ligand>
</feature>
<evidence type="ECO:0000256" key="4">
    <source>
        <dbReference type="ARBA" id="ARBA00022714"/>
    </source>
</evidence>
<dbReference type="GO" id="GO:0050660">
    <property type="term" value="F:flavin adenine dinucleotide binding"/>
    <property type="evidence" value="ECO:0007669"/>
    <property type="project" value="InterPro"/>
</dbReference>
<feature type="binding site" evidence="12">
    <location>
        <position position="289"/>
    </location>
    <ligand>
        <name>[2Fe-2S] cluster</name>
        <dbReference type="ChEBI" id="CHEBI:190135"/>
    </ligand>
</feature>
<evidence type="ECO:0000256" key="3">
    <source>
        <dbReference type="ARBA" id="ARBA00022630"/>
    </source>
</evidence>
<organism evidence="15 16">
    <name type="scientific">candidate division WOR-3 bacterium JGI_Cruoil_03_44_89</name>
    <dbReference type="NCBI Taxonomy" id="1973748"/>
    <lineage>
        <taxon>Bacteria</taxon>
        <taxon>Bacteria division WOR-3</taxon>
    </lineage>
</organism>
<feature type="binding site" evidence="11">
    <location>
        <begin position="72"/>
        <end position="73"/>
    </location>
    <ligand>
        <name>FAD</name>
        <dbReference type="ChEBI" id="CHEBI:57692"/>
    </ligand>
</feature>